<reference evidence="3" key="1">
    <citation type="submission" date="2025-08" db="UniProtKB">
        <authorList>
            <consortium name="RefSeq"/>
        </authorList>
    </citation>
    <scope>IDENTIFICATION</scope>
</reference>
<dbReference type="FunFam" id="3.40.50.720:FF:000084">
    <property type="entry name" value="Short-chain dehydrogenase reductase"/>
    <property type="match status" value="1"/>
</dbReference>
<dbReference type="PANTHER" id="PTHR43975">
    <property type="entry name" value="ZGC:101858"/>
    <property type="match status" value="1"/>
</dbReference>
<sequence>MSFKNKVAIVTGASSGIGAAIAVAFSLQGAKVVMVGRNEAKLTKVAAKSFKPHVILADVTKDADVKRIVDETIKKFGQIDILVNNAGLSRNGGLIENDIMPAYDTIMNVNVRAVVNLTSVASQHLAKTKGNVVNISSAAALFTPVVAGAISYYISKAAINNFGACAAAELAPHGIRVNTVSPGPVKTDIFENSGIDIKYEDLEKVVALGRVSEPEEIADVVLFLASDKAKGITGSNFLADNGMVIKR</sequence>
<organism evidence="2 3">
    <name type="scientific">Bicyclus anynana</name>
    <name type="common">Squinting bush brown butterfly</name>
    <dbReference type="NCBI Taxonomy" id="110368"/>
    <lineage>
        <taxon>Eukaryota</taxon>
        <taxon>Metazoa</taxon>
        <taxon>Ecdysozoa</taxon>
        <taxon>Arthropoda</taxon>
        <taxon>Hexapoda</taxon>
        <taxon>Insecta</taxon>
        <taxon>Pterygota</taxon>
        <taxon>Neoptera</taxon>
        <taxon>Endopterygota</taxon>
        <taxon>Lepidoptera</taxon>
        <taxon>Glossata</taxon>
        <taxon>Ditrysia</taxon>
        <taxon>Papilionoidea</taxon>
        <taxon>Nymphalidae</taxon>
        <taxon>Satyrinae</taxon>
        <taxon>Satyrini</taxon>
        <taxon>Mycalesina</taxon>
        <taxon>Bicyclus</taxon>
    </lineage>
</organism>
<dbReference type="OrthoDB" id="47007at2759"/>
<feature type="domain" description="Ketoreductase" evidence="1">
    <location>
        <begin position="6"/>
        <end position="183"/>
    </location>
</feature>
<gene>
    <name evidence="3" type="primary">LOC112048220</name>
</gene>
<dbReference type="InterPro" id="IPR002347">
    <property type="entry name" value="SDR_fam"/>
</dbReference>
<keyword evidence="2" id="KW-1185">Reference proteome</keyword>
<dbReference type="GeneID" id="112048220"/>
<dbReference type="PRINTS" id="PR00080">
    <property type="entry name" value="SDRFAMILY"/>
</dbReference>
<dbReference type="PANTHER" id="PTHR43975:SF2">
    <property type="entry name" value="EG:BACR7A4.14 PROTEIN-RELATED"/>
    <property type="match status" value="1"/>
</dbReference>
<dbReference type="AlphaFoldDB" id="A0A6J1N8W0"/>
<dbReference type="KEGG" id="bany:112048220"/>
<protein>
    <submittedName>
        <fullName evidence="3">3-oxoacyl-[acyl-carrier-protein] reductase FabG-like</fullName>
    </submittedName>
</protein>
<dbReference type="PRINTS" id="PR00081">
    <property type="entry name" value="GDHRDH"/>
</dbReference>
<accession>A0A6J1N8W0</accession>
<dbReference type="Proteomes" id="UP001652582">
    <property type="component" value="Chromosome 23"/>
</dbReference>
<dbReference type="Gene3D" id="3.40.50.720">
    <property type="entry name" value="NAD(P)-binding Rossmann-like Domain"/>
    <property type="match status" value="1"/>
</dbReference>
<dbReference type="RefSeq" id="XP_023941448.1">
    <property type="nucleotide sequence ID" value="XM_024085680.1"/>
</dbReference>
<name>A0A6J1N8W0_BICAN</name>
<dbReference type="Pfam" id="PF13561">
    <property type="entry name" value="adh_short_C2"/>
    <property type="match status" value="1"/>
</dbReference>
<dbReference type="InterPro" id="IPR057326">
    <property type="entry name" value="KR_dom"/>
</dbReference>
<evidence type="ECO:0000313" key="3">
    <source>
        <dbReference type="RefSeq" id="XP_023941448.1"/>
    </source>
</evidence>
<proteinExistence type="predicted"/>
<evidence type="ECO:0000313" key="2">
    <source>
        <dbReference type="Proteomes" id="UP001652582"/>
    </source>
</evidence>
<evidence type="ECO:0000259" key="1">
    <source>
        <dbReference type="SMART" id="SM00822"/>
    </source>
</evidence>
<dbReference type="InterPro" id="IPR036291">
    <property type="entry name" value="NAD(P)-bd_dom_sf"/>
</dbReference>
<dbReference type="SUPFAM" id="SSF51735">
    <property type="entry name" value="NAD(P)-binding Rossmann-fold domains"/>
    <property type="match status" value="1"/>
</dbReference>
<dbReference type="SMART" id="SM00822">
    <property type="entry name" value="PKS_KR"/>
    <property type="match status" value="1"/>
</dbReference>